<dbReference type="RefSeq" id="XP_053055495.1">
    <property type="nucleotide sequence ID" value="XM_053199520.1"/>
</dbReference>
<keyword evidence="2" id="KW-1185">Reference proteome</keyword>
<proteinExistence type="predicted"/>
<protein>
    <submittedName>
        <fullName evidence="3">Uncharacterized protein LOC113602680 isoform X7</fullName>
    </submittedName>
</protein>
<evidence type="ECO:0000313" key="3">
    <source>
        <dbReference type="RefSeq" id="XP_053055495.1"/>
    </source>
</evidence>
<gene>
    <name evidence="3" type="primary">LOC113602680</name>
</gene>
<evidence type="ECO:0000256" key="1">
    <source>
        <dbReference type="SAM" id="MobiDB-lite"/>
    </source>
</evidence>
<organism evidence="2 3">
    <name type="scientific">Acinonyx jubatus</name>
    <name type="common">Cheetah</name>
    <dbReference type="NCBI Taxonomy" id="32536"/>
    <lineage>
        <taxon>Eukaryota</taxon>
        <taxon>Metazoa</taxon>
        <taxon>Chordata</taxon>
        <taxon>Craniata</taxon>
        <taxon>Vertebrata</taxon>
        <taxon>Euteleostomi</taxon>
        <taxon>Mammalia</taxon>
        <taxon>Eutheria</taxon>
        <taxon>Laurasiatheria</taxon>
        <taxon>Carnivora</taxon>
        <taxon>Feliformia</taxon>
        <taxon>Felidae</taxon>
        <taxon>Felinae</taxon>
        <taxon>Acinonyx</taxon>
    </lineage>
</organism>
<evidence type="ECO:0000313" key="2">
    <source>
        <dbReference type="Proteomes" id="UP001652583"/>
    </source>
</evidence>
<dbReference type="GeneID" id="113602680"/>
<accession>A0ABM3N7T1</accession>
<name>A0ABM3N7T1_ACIJB</name>
<feature type="region of interest" description="Disordered" evidence="1">
    <location>
        <begin position="74"/>
        <end position="100"/>
    </location>
</feature>
<reference evidence="3" key="1">
    <citation type="submission" date="2025-08" db="UniProtKB">
        <authorList>
            <consortium name="RefSeq"/>
        </authorList>
    </citation>
    <scope>IDENTIFICATION</scope>
    <source>
        <tissue evidence="3">Blood</tissue>
    </source>
</reference>
<sequence>MGSGGGWALGKGPPASGLRAPGRMGDPRREQRWGPRGLGRSSVCKGASGPVSWEPGPALGFLQWVCPHFRPRRGRRGPGGRRGACCSLPPQPPGRAAAFRSAGRGLPPELAVEGPGRRPPARRPCPGTCDVAVAARGGGSGAWGLPRGGEGALRLEPSRLRARKREGVMEFDRRWLSESQREPMDPGLGKAWRGCGQPGAWAAVPVGSPWHLQGGSDLAVNAARGGMKRARDRIQRALGNYPRGFRRSEMWAENEIQI</sequence>
<dbReference type="Proteomes" id="UP001652583">
    <property type="component" value="Chromosome B4"/>
</dbReference>
<feature type="region of interest" description="Disordered" evidence="1">
    <location>
        <begin position="1"/>
        <end position="50"/>
    </location>
</feature>